<dbReference type="PROSITE" id="PS00332">
    <property type="entry name" value="SOD_CU_ZN_2"/>
    <property type="match status" value="1"/>
</dbReference>
<dbReference type="EMBL" id="JAZGQO010000009">
    <property type="protein sequence ID" value="KAK6178121.1"/>
    <property type="molecule type" value="Genomic_DNA"/>
</dbReference>
<keyword evidence="5" id="KW-1185">Reference proteome</keyword>
<dbReference type="InterPro" id="IPR024134">
    <property type="entry name" value="SOD_Cu/Zn_/chaperone"/>
</dbReference>
<comment type="cofactor">
    <cofactor evidence="1">
        <name>Cu cation</name>
        <dbReference type="ChEBI" id="CHEBI:23378"/>
    </cofactor>
    <text evidence="1">Binds 1 copper ion per subunit.</text>
</comment>
<dbReference type="Proteomes" id="UP001347796">
    <property type="component" value="Unassembled WGS sequence"/>
</dbReference>
<evidence type="ECO:0000259" key="3">
    <source>
        <dbReference type="Pfam" id="PF00080"/>
    </source>
</evidence>
<keyword evidence="1" id="KW-0186">Copper</keyword>
<keyword evidence="1" id="KW-0560">Oxidoreductase</keyword>
<protein>
    <recommendedName>
        <fullName evidence="1">Superoxide dismutase [Cu-Zn]</fullName>
        <ecNumber evidence="1">1.15.1.1</ecNumber>
    </recommendedName>
</protein>
<comment type="caution">
    <text evidence="4">The sequence shown here is derived from an EMBL/GenBank/DDBJ whole genome shotgun (WGS) entry which is preliminary data.</text>
</comment>
<dbReference type="InterPro" id="IPR036423">
    <property type="entry name" value="SOD-like_Cu/Zn_dom_sf"/>
</dbReference>
<keyword evidence="2" id="KW-1133">Transmembrane helix</keyword>
<dbReference type="SUPFAM" id="SSF49329">
    <property type="entry name" value="Cu,Zn superoxide dismutase-like"/>
    <property type="match status" value="1"/>
</dbReference>
<dbReference type="PROSITE" id="PS00087">
    <property type="entry name" value="SOD_CU_ZN_1"/>
    <property type="match status" value="1"/>
</dbReference>
<dbReference type="PANTHER" id="PTHR10003">
    <property type="entry name" value="SUPEROXIDE DISMUTASE CU-ZN -RELATED"/>
    <property type="match status" value="1"/>
</dbReference>
<accession>A0AAN8PSZ6</accession>
<dbReference type="AlphaFoldDB" id="A0AAN8PSZ6"/>
<organism evidence="4 5">
    <name type="scientific">Patella caerulea</name>
    <name type="common">Rayed Mediterranean limpet</name>
    <dbReference type="NCBI Taxonomy" id="87958"/>
    <lineage>
        <taxon>Eukaryota</taxon>
        <taxon>Metazoa</taxon>
        <taxon>Spiralia</taxon>
        <taxon>Lophotrochozoa</taxon>
        <taxon>Mollusca</taxon>
        <taxon>Gastropoda</taxon>
        <taxon>Patellogastropoda</taxon>
        <taxon>Patelloidea</taxon>
        <taxon>Patellidae</taxon>
        <taxon>Patella</taxon>
    </lineage>
</organism>
<feature type="transmembrane region" description="Helical" evidence="2">
    <location>
        <begin position="27"/>
        <end position="47"/>
    </location>
</feature>
<name>A0AAN8PSZ6_PATCE</name>
<proteinExistence type="inferred from homology"/>
<dbReference type="CDD" id="cd00305">
    <property type="entry name" value="Cu-Zn_Superoxide_Dismutase"/>
    <property type="match status" value="1"/>
</dbReference>
<evidence type="ECO:0000256" key="1">
    <source>
        <dbReference type="RuleBase" id="RU000393"/>
    </source>
</evidence>
<reference evidence="4 5" key="1">
    <citation type="submission" date="2024-01" db="EMBL/GenBank/DDBJ databases">
        <title>The genome of the rayed Mediterranean limpet Patella caerulea (Linnaeus, 1758).</title>
        <authorList>
            <person name="Anh-Thu Weber A."/>
            <person name="Halstead-Nussloch G."/>
        </authorList>
    </citation>
    <scope>NUCLEOTIDE SEQUENCE [LARGE SCALE GENOMIC DNA]</scope>
    <source>
        <strain evidence="4">AATW-2023a</strain>
        <tissue evidence="4">Whole specimen</tissue>
    </source>
</reference>
<comment type="similarity">
    <text evidence="1">Belongs to the Cu-Zn superoxide dismutase family.</text>
</comment>
<evidence type="ECO:0000313" key="5">
    <source>
        <dbReference type="Proteomes" id="UP001347796"/>
    </source>
</evidence>
<dbReference type="EC" id="1.15.1.1" evidence="1"/>
<gene>
    <name evidence="4" type="ORF">SNE40_012948</name>
</gene>
<keyword evidence="1" id="KW-0862">Zinc</keyword>
<keyword evidence="2" id="KW-0812">Transmembrane</keyword>
<dbReference type="Gene3D" id="2.60.40.200">
    <property type="entry name" value="Superoxide dismutase, copper/zinc binding domain"/>
    <property type="match status" value="1"/>
</dbReference>
<comment type="catalytic activity">
    <reaction evidence="1">
        <text>2 superoxide + 2 H(+) = H2O2 + O2</text>
        <dbReference type="Rhea" id="RHEA:20696"/>
        <dbReference type="ChEBI" id="CHEBI:15378"/>
        <dbReference type="ChEBI" id="CHEBI:15379"/>
        <dbReference type="ChEBI" id="CHEBI:16240"/>
        <dbReference type="ChEBI" id="CHEBI:18421"/>
        <dbReference type="EC" id="1.15.1.1"/>
    </reaction>
</comment>
<comment type="cofactor">
    <cofactor evidence="1">
        <name>Zn(2+)</name>
        <dbReference type="ChEBI" id="CHEBI:29105"/>
    </cofactor>
    <text evidence="1">Binds 1 zinc ion per subunit.</text>
</comment>
<keyword evidence="2" id="KW-0472">Membrane</keyword>
<comment type="function">
    <text evidence="1">Destroys radicals which are normally produced within the cells and which are toxic to biological systems.</text>
</comment>
<dbReference type="InterPro" id="IPR018152">
    <property type="entry name" value="SOD_Cu/Zn_BS"/>
</dbReference>
<dbReference type="GO" id="GO:0004784">
    <property type="term" value="F:superoxide dismutase activity"/>
    <property type="evidence" value="ECO:0007669"/>
    <property type="project" value="UniProtKB-EC"/>
</dbReference>
<sequence length="227" mass="24717">MVLLRSPDVGFLLFSGLYNIELAMMNYLLIAILLMLQLVPVLSIFCVPKTVYATCNMEPTSGNSIRGTVAFRQRVGWLCWPIGSLEIMVELTGLPTDTGTIAHGFHIHEYGDLSEGCTSAGSHYNPFSRNHGGRFSRVRHIGDLGNVFQDKNGNINTAFSAYLPALTGPLSVLGRAVVIHEKPDDLGRGMNAESKKTGNAGSRLGCCIIDRSNGDRWDGEWDGDSDP</sequence>
<dbReference type="PRINTS" id="PR00068">
    <property type="entry name" value="CUZNDISMTASE"/>
</dbReference>
<evidence type="ECO:0000313" key="4">
    <source>
        <dbReference type="EMBL" id="KAK6178121.1"/>
    </source>
</evidence>
<dbReference type="InterPro" id="IPR001424">
    <property type="entry name" value="SOD_Cu_Zn_dom"/>
</dbReference>
<keyword evidence="1" id="KW-0479">Metal-binding</keyword>
<evidence type="ECO:0000256" key="2">
    <source>
        <dbReference type="SAM" id="Phobius"/>
    </source>
</evidence>
<feature type="domain" description="Superoxide dismutase copper/zinc binding" evidence="3">
    <location>
        <begin position="66"/>
        <end position="209"/>
    </location>
</feature>
<dbReference type="GO" id="GO:0005507">
    <property type="term" value="F:copper ion binding"/>
    <property type="evidence" value="ECO:0007669"/>
    <property type="project" value="InterPro"/>
</dbReference>
<dbReference type="Pfam" id="PF00080">
    <property type="entry name" value="Sod_Cu"/>
    <property type="match status" value="1"/>
</dbReference>